<dbReference type="Gene3D" id="1.20.1440.60">
    <property type="entry name" value="23S rRNA-intervening sequence"/>
    <property type="match status" value="1"/>
</dbReference>
<keyword evidence="2" id="KW-1185">Reference proteome</keyword>
<dbReference type="AlphaFoldDB" id="B9L6P2"/>
<evidence type="ECO:0000313" key="1">
    <source>
        <dbReference type="EMBL" id="ACM93347.1"/>
    </source>
</evidence>
<dbReference type="Pfam" id="PF05635">
    <property type="entry name" value="23S_rRNA_IVP"/>
    <property type="match status" value="1"/>
</dbReference>
<dbReference type="STRING" id="598659.NAMH_1650"/>
<protein>
    <submittedName>
        <fullName evidence="1">Conserved protein</fullName>
    </submittedName>
</protein>
<dbReference type="PANTHER" id="PTHR38471:SF2">
    <property type="entry name" value="FOUR HELIX BUNDLE PROTEIN"/>
    <property type="match status" value="1"/>
</dbReference>
<organism evidence="1 2">
    <name type="scientific">Nautilia profundicola (strain ATCC BAA-1463 / DSM 18972 / AmH)</name>
    <dbReference type="NCBI Taxonomy" id="598659"/>
    <lineage>
        <taxon>Bacteria</taxon>
        <taxon>Pseudomonadati</taxon>
        <taxon>Campylobacterota</taxon>
        <taxon>Epsilonproteobacteria</taxon>
        <taxon>Nautiliales</taxon>
        <taxon>Nautiliaceae</taxon>
        <taxon>Nautilia</taxon>
    </lineage>
</organism>
<dbReference type="InterPro" id="IPR012657">
    <property type="entry name" value="23S_rRNA-intervening_sequence"/>
</dbReference>
<dbReference type="PIRSF" id="PIRSF035652">
    <property type="entry name" value="CHP02436"/>
    <property type="match status" value="1"/>
</dbReference>
<name>B9L6P2_NAUPA</name>
<dbReference type="KEGG" id="nam:NAMH_1650"/>
<proteinExistence type="predicted"/>
<dbReference type="EMBL" id="CP001279">
    <property type="protein sequence ID" value="ACM93347.1"/>
    <property type="molecule type" value="Genomic_DNA"/>
</dbReference>
<dbReference type="PANTHER" id="PTHR38471">
    <property type="entry name" value="FOUR HELIX BUNDLE PROTEIN"/>
    <property type="match status" value="1"/>
</dbReference>
<dbReference type="OrthoDB" id="285993at2"/>
<dbReference type="Proteomes" id="UP000000448">
    <property type="component" value="Chromosome"/>
</dbReference>
<dbReference type="NCBIfam" id="TIGR02436">
    <property type="entry name" value="four helix bundle protein"/>
    <property type="match status" value="1"/>
</dbReference>
<dbReference type="HOGENOM" id="CLU_129874_2_0_7"/>
<reference evidence="1 2" key="1">
    <citation type="journal article" date="2009" name="PLoS Genet.">
        <title>Adaptations to submarine hydrothermal environments exemplified by the genome of Nautilia profundicola.</title>
        <authorList>
            <person name="Campbell B.J."/>
            <person name="Smith J.L."/>
            <person name="Hanson T.E."/>
            <person name="Klotz M.G."/>
            <person name="Stein L.Y."/>
            <person name="Lee C.K."/>
            <person name="Wu D."/>
            <person name="Robinson J.M."/>
            <person name="Khouri H.M."/>
            <person name="Eisen J.A."/>
            <person name="Cary S.C."/>
        </authorList>
    </citation>
    <scope>NUCLEOTIDE SEQUENCE [LARGE SCALE GENOMIC DNA]</scope>
    <source>
        <strain evidence="2">ATCC BAA-1463 / DSM 18972 / AmH</strain>
    </source>
</reference>
<dbReference type="RefSeq" id="WP_015902399.1">
    <property type="nucleotide sequence ID" value="NC_012115.1"/>
</dbReference>
<dbReference type="eggNOG" id="ENOG5032RWC">
    <property type="taxonomic scope" value="Bacteria"/>
</dbReference>
<dbReference type="SUPFAM" id="SSF158446">
    <property type="entry name" value="IVS-encoded protein-like"/>
    <property type="match status" value="1"/>
</dbReference>
<evidence type="ECO:0000313" key="2">
    <source>
        <dbReference type="Proteomes" id="UP000000448"/>
    </source>
</evidence>
<dbReference type="InterPro" id="IPR036583">
    <property type="entry name" value="23S_rRNA_IVS_sf"/>
</dbReference>
<sequence length="117" mass="13558">MNKYENNSIVKKSYQFALRIVKLYKFLSKEKEFVLSKQLMRSGTSIGANITEAQEAISKKDFKNKMSIALKESVESRYWINLLKDSEYLSEKQAESLLNDLEEIIKILSKIVKNANT</sequence>
<accession>B9L6P2</accession>
<gene>
    <name evidence="1" type="ordered locus">NAMH_1650</name>
</gene>